<accession>A0ABQ5KH48</accession>
<name>A0ABQ5KH48_9EUKA</name>
<feature type="region of interest" description="Disordered" evidence="1">
    <location>
        <begin position="452"/>
        <end position="498"/>
    </location>
</feature>
<feature type="transmembrane region" description="Helical" evidence="2">
    <location>
        <begin position="174"/>
        <end position="195"/>
    </location>
</feature>
<comment type="caution">
    <text evidence="3">The sequence shown here is derived from an EMBL/GenBank/DDBJ whole genome shotgun (WGS) entry which is preliminary data.</text>
</comment>
<evidence type="ECO:0000256" key="1">
    <source>
        <dbReference type="SAM" id="MobiDB-lite"/>
    </source>
</evidence>
<evidence type="ECO:0008006" key="5">
    <source>
        <dbReference type="Google" id="ProtNLM"/>
    </source>
</evidence>
<evidence type="ECO:0000256" key="2">
    <source>
        <dbReference type="SAM" id="Phobius"/>
    </source>
</evidence>
<keyword evidence="2" id="KW-1133">Transmembrane helix</keyword>
<reference evidence="3" key="1">
    <citation type="submission" date="2022-03" db="EMBL/GenBank/DDBJ databases">
        <title>Draft genome sequence of Aduncisulcus paluster, a free-living microaerophilic Fornicata.</title>
        <authorList>
            <person name="Yuyama I."/>
            <person name="Kume K."/>
            <person name="Tamura T."/>
            <person name="Inagaki Y."/>
            <person name="Hashimoto T."/>
        </authorList>
    </citation>
    <scope>NUCLEOTIDE SEQUENCE</scope>
    <source>
        <strain evidence="3">NY0171</strain>
    </source>
</reference>
<sequence length="514" mass="58171">MKSQLFQYIQEIHNACQDQHLDYVVIADGLLKVYQGGGASLYHFDEEQKLHSTPIPDSIIENISAPPAILVSICNSSSYKEQDSFDSENEMLHEKPGPTIPRNNLLSLSLYTIFLLSIIEIYAITICNSIASSNDLFPAIVQAGVINVVFEYVSKKMMSPKENTYRKMDIPEEYLFLDSFPPQTALFFLTIASMLPDSSVAIEDLLSSSPKNFDDFIINIALSCSRDIVHYCEGESYKSCLFDNVGLSLIQRGQFHLSKSTAGKAGNKSSTGHPNFPITDDIITSADPFASSFRSMKYQYDSTLIQTVFEAMTYNDSATELDILRVGGPSRCEDFTSSCESPISSLFSPYVTSSKDSGSHLFHIIIHAACTLQDHIDSYLPSPCLDISPLLFSLTPHLNNSLSMLVFMASSLPFTKSSTQMYLSHFKSKDQDIPCKEMYLLPHKQQQYQDIRRNKKEGQKQKQNQEQNQEQKEEGEMEEEEEEKEEEEEEEGEGEKRSLEYLQFLMFFNPKPIY</sequence>
<feature type="transmembrane region" description="Helical" evidence="2">
    <location>
        <begin position="105"/>
        <end position="124"/>
    </location>
</feature>
<dbReference type="Proteomes" id="UP001057375">
    <property type="component" value="Unassembled WGS sequence"/>
</dbReference>
<feature type="transmembrane region" description="Helical" evidence="2">
    <location>
        <begin position="136"/>
        <end position="153"/>
    </location>
</feature>
<gene>
    <name evidence="3" type="ORF">ADUPG1_006168</name>
</gene>
<feature type="compositionally biased region" description="Acidic residues" evidence="1">
    <location>
        <begin position="475"/>
        <end position="493"/>
    </location>
</feature>
<protein>
    <recommendedName>
        <fullName evidence="5">Nicastrin</fullName>
    </recommendedName>
</protein>
<keyword evidence="4" id="KW-1185">Reference proteome</keyword>
<keyword evidence="2" id="KW-0472">Membrane</keyword>
<dbReference type="EMBL" id="BQXS01009748">
    <property type="protein sequence ID" value="GKT31826.1"/>
    <property type="molecule type" value="Genomic_DNA"/>
</dbReference>
<organism evidence="3 4">
    <name type="scientific">Aduncisulcus paluster</name>
    <dbReference type="NCBI Taxonomy" id="2918883"/>
    <lineage>
        <taxon>Eukaryota</taxon>
        <taxon>Metamonada</taxon>
        <taxon>Carpediemonas-like organisms</taxon>
        <taxon>Aduncisulcus</taxon>
    </lineage>
</organism>
<proteinExistence type="predicted"/>
<keyword evidence="2" id="KW-0812">Transmembrane</keyword>
<evidence type="ECO:0000313" key="3">
    <source>
        <dbReference type="EMBL" id="GKT31826.1"/>
    </source>
</evidence>
<evidence type="ECO:0000313" key="4">
    <source>
        <dbReference type="Proteomes" id="UP001057375"/>
    </source>
</evidence>